<evidence type="ECO:0000259" key="4">
    <source>
        <dbReference type="Pfam" id="PF07727"/>
    </source>
</evidence>
<keyword evidence="7" id="KW-1185">Reference proteome</keyword>
<feature type="region of interest" description="Disordered" evidence="3">
    <location>
        <begin position="150"/>
        <end position="171"/>
    </location>
</feature>
<dbReference type="SUPFAM" id="SSF56672">
    <property type="entry name" value="DNA/RNA polymerases"/>
    <property type="match status" value="1"/>
</dbReference>
<feature type="compositionally biased region" description="Polar residues" evidence="3">
    <location>
        <begin position="158"/>
        <end position="170"/>
    </location>
</feature>
<evidence type="ECO:0000256" key="2">
    <source>
        <dbReference type="SAM" id="Coils"/>
    </source>
</evidence>
<dbReference type="InterPro" id="IPR012337">
    <property type="entry name" value="RNaseH-like_sf"/>
</dbReference>
<sequence>MTSFERIVTHPATATVAKEVIEQLNVNLESLKQVILNLFNAPTALSTVPGTKPWYFDSGCCNHMSSITTHFSSMSPNNSFPDIYSADGSPMNVSHIGNVSTKSLTLPNALLVPKLSYNLLSVGQLCNLGLEVTFSAHGCRVQDPQTGQLLGTGRKGTLPQQSCPYTSEQNGRAKRKHRNILDSVRALLISSSCPEQFWGEAALTAAYLINRIPSSILNNQSPYERLHVSSSHQPPFFTNPSIELFPSDSNASTSNELYNAPPHAPTSSVEDDLPAGNALDNFEPSSTSSSTNEHVVPSSSHPTRASSNPLWQQAMQDELQALENTPTWDLVDLHVEKSLIGCKWVYKIKTRSDGSMERYKARLVAKGFTQEYGIDYEETFAPVARLTSVRSLLAIAAIRRWKLFQMDVKNAFLNGDLEEEVYMKPPAGLHHPPNKTAWGMVLLLLYVDDMIITGDDVVGVEELKQSLSQKFEMKDLGVLSYFLGLEVTSSNDGYLLSQVKYASDLVSKAELNDGKSVSTPLEPNVKLTPMDGSPLSDLTRNRQLVGSLVYLTTTRPNIAYAVHIVSQFMATPRSTHYATVLRIIRYVKGTLFHGLHFSANSSPVLCTYFDADWAGDPFDRRSTTGYCLFLGNSLISWQSKKQAIPSRSSTEAEYRALGDTTSELLSLRWLLEDMGIH</sequence>
<protein>
    <recommendedName>
        <fullName evidence="8">Retrovirus-related Pol polyprotein from transposon RE1</fullName>
    </recommendedName>
</protein>
<keyword evidence="1" id="KW-0064">Aspartyl protease</keyword>
<dbReference type="PANTHER" id="PTHR11439:SF461">
    <property type="entry name" value="OS10G0432200 PROTEIN"/>
    <property type="match status" value="1"/>
</dbReference>
<dbReference type="PANTHER" id="PTHR11439">
    <property type="entry name" value="GAG-POL-RELATED RETROTRANSPOSON"/>
    <property type="match status" value="1"/>
</dbReference>
<evidence type="ECO:0000256" key="3">
    <source>
        <dbReference type="SAM" id="MobiDB-lite"/>
    </source>
</evidence>
<evidence type="ECO:0008006" key="8">
    <source>
        <dbReference type="Google" id="ProtNLM"/>
    </source>
</evidence>
<dbReference type="InterPro" id="IPR043502">
    <property type="entry name" value="DNA/RNA_pol_sf"/>
</dbReference>
<dbReference type="InterPro" id="IPR054722">
    <property type="entry name" value="PolX-like_BBD"/>
</dbReference>
<feature type="domain" description="Reverse transcriptase Ty1/copia-type" evidence="4">
    <location>
        <begin position="327"/>
        <end position="431"/>
    </location>
</feature>
<dbReference type="AlphaFoldDB" id="A0AAV5IWK7"/>
<dbReference type="GO" id="GO:0003676">
    <property type="term" value="F:nucleic acid binding"/>
    <property type="evidence" value="ECO:0007669"/>
    <property type="project" value="InterPro"/>
</dbReference>
<feature type="domain" description="Retrovirus-related Pol polyprotein from transposon TNT 1-94-like beta-barrel" evidence="5">
    <location>
        <begin position="54"/>
        <end position="129"/>
    </location>
</feature>
<name>A0AAV5IWK7_9ROSI</name>
<evidence type="ECO:0000259" key="5">
    <source>
        <dbReference type="Pfam" id="PF22936"/>
    </source>
</evidence>
<dbReference type="Pfam" id="PF07727">
    <property type="entry name" value="RVT_2"/>
    <property type="match status" value="2"/>
</dbReference>
<evidence type="ECO:0000313" key="7">
    <source>
        <dbReference type="Proteomes" id="UP001054252"/>
    </source>
</evidence>
<feature type="coiled-coil region" evidence="2">
    <location>
        <begin position="14"/>
        <end position="41"/>
    </location>
</feature>
<feature type="compositionally biased region" description="Polar residues" evidence="3">
    <location>
        <begin position="239"/>
        <end position="257"/>
    </location>
</feature>
<keyword evidence="2" id="KW-0175">Coiled coil</keyword>
<gene>
    <name evidence="6" type="ORF">SLEP1_g15545</name>
</gene>
<keyword evidence="1" id="KW-0645">Protease</keyword>
<comment type="caution">
    <text evidence="6">The sequence shown here is derived from an EMBL/GenBank/DDBJ whole genome shotgun (WGS) entry which is preliminary data.</text>
</comment>
<dbReference type="CDD" id="cd09272">
    <property type="entry name" value="RNase_HI_RT_Ty1"/>
    <property type="match status" value="1"/>
</dbReference>
<dbReference type="SUPFAM" id="SSF53098">
    <property type="entry name" value="Ribonuclease H-like"/>
    <property type="match status" value="1"/>
</dbReference>
<reference evidence="6 7" key="1">
    <citation type="journal article" date="2021" name="Commun. Biol.">
        <title>The genome of Shorea leprosula (Dipterocarpaceae) highlights the ecological relevance of drought in aseasonal tropical rainforests.</title>
        <authorList>
            <person name="Ng K.K.S."/>
            <person name="Kobayashi M.J."/>
            <person name="Fawcett J.A."/>
            <person name="Hatakeyama M."/>
            <person name="Paape T."/>
            <person name="Ng C.H."/>
            <person name="Ang C.C."/>
            <person name="Tnah L.H."/>
            <person name="Lee C.T."/>
            <person name="Nishiyama T."/>
            <person name="Sese J."/>
            <person name="O'Brien M.J."/>
            <person name="Copetti D."/>
            <person name="Mohd Noor M.I."/>
            <person name="Ong R.C."/>
            <person name="Putra M."/>
            <person name="Sireger I.Z."/>
            <person name="Indrioko S."/>
            <person name="Kosugi Y."/>
            <person name="Izuno A."/>
            <person name="Isagi Y."/>
            <person name="Lee S.L."/>
            <person name="Shimizu K.K."/>
        </authorList>
    </citation>
    <scope>NUCLEOTIDE SEQUENCE [LARGE SCALE GENOMIC DNA]</scope>
    <source>
        <strain evidence="6">214</strain>
    </source>
</reference>
<accession>A0AAV5IWK7</accession>
<dbReference type="Proteomes" id="UP001054252">
    <property type="component" value="Unassembled WGS sequence"/>
</dbReference>
<feature type="compositionally biased region" description="Polar residues" evidence="3">
    <location>
        <begin position="283"/>
        <end position="307"/>
    </location>
</feature>
<dbReference type="EMBL" id="BPVZ01000020">
    <property type="protein sequence ID" value="GKV03195.1"/>
    <property type="molecule type" value="Genomic_DNA"/>
</dbReference>
<keyword evidence="1" id="KW-0378">Hydrolase</keyword>
<dbReference type="InterPro" id="IPR036397">
    <property type="entry name" value="RNaseH_sf"/>
</dbReference>
<dbReference type="InterPro" id="IPR013103">
    <property type="entry name" value="RVT_2"/>
</dbReference>
<dbReference type="GO" id="GO:0004190">
    <property type="term" value="F:aspartic-type endopeptidase activity"/>
    <property type="evidence" value="ECO:0007669"/>
    <property type="project" value="UniProtKB-KW"/>
</dbReference>
<proteinExistence type="predicted"/>
<feature type="domain" description="Reverse transcriptase Ty1/copia-type" evidence="4">
    <location>
        <begin position="440"/>
        <end position="522"/>
    </location>
</feature>
<dbReference type="Gene3D" id="3.30.420.10">
    <property type="entry name" value="Ribonuclease H-like superfamily/Ribonuclease H"/>
    <property type="match status" value="1"/>
</dbReference>
<evidence type="ECO:0000256" key="1">
    <source>
        <dbReference type="ARBA" id="ARBA00022750"/>
    </source>
</evidence>
<organism evidence="6 7">
    <name type="scientific">Rubroshorea leprosula</name>
    <dbReference type="NCBI Taxonomy" id="152421"/>
    <lineage>
        <taxon>Eukaryota</taxon>
        <taxon>Viridiplantae</taxon>
        <taxon>Streptophyta</taxon>
        <taxon>Embryophyta</taxon>
        <taxon>Tracheophyta</taxon>
        <taxon>Spermatophyta</taxon>
        <taxon>Magnoliopsida</taxon>
        <taxon>eudicotyledons</taxon>
        <taxon>Gunneridae</taxon>
        <taxon>Pentapetalae</taxon>
        <taxon>rosids</taxon>
        <taxon>malvids</taxon>
        <taxon>Malvales</taxon>
        <taxon>Dipterocarpaceae</taxon>
        <taxon>Rubroshorea</taxon>
    </lineage>
</organism>
<feature type="region of interest" description="Disordered" evidence="3">
    <location>
        <begin position="239"/>
        <end position="307"/>
    </location>
</feature>
<evidence type="ECO:0000313" key="6">
    <source>
        <dbReference type="EMBL" id="GKV03195.1"/>
    </source>
</evidence>
<dbReference type="Pfam" id="PF22936">
    <property type="entry name" value="Pol_BBD"/>
    <property type="match status" value="1"/>
</dbReference>